<dbReference type="CDD" id="cd06578">
    <property type="entry name" value="HemD"/>
    <property type="match status" value="1"/>
</dbReference>
<dbReference type="SUPFAM" id="SSF69618">
    <property type="entry name" value="HemD-like"/>
    <property type="match status" value="1"/>
</dbReference>
<proteinExistence type="predicted"/>
<dbReference type="AlphaFoldDB" id="S9Q7M3"/>
<dbReference type="GO" id="GO:0033014">
    <property type="term" value="P:tetrapyrrole biosynthetic process"/>
    <property type="evidence" value="ECO:0007669"/>
    <property type="project" value="InterPro"/>
</dbReference>
<reference evidence="3" key="1">
    <citation type="journal article" date="2013" name="Stand. Genomic Sci.">
        <title>Genome sequence of the Litoreibacter arenae type strain (DSM 19593(T)), a member of the Roseobacter clade isolated from sea sand.</title>
        <authorList>
            <person name="Riedel T."/>
            <person name="Fiebig A."/>
            <person name="Petersen J."/>
            <person name="Gronow S."/>
            <person name="Kyrpides N.C."/>
            <person name="Goker M."/>
            <person name="Klenk H.P."/>
        </authorList>
    </citation>
    <scope>NUCLEOTIDE SEQUENCE [LARGE SCALE GENOMIC DNA]</scope>
    <source>
        <strain evidence="3">DSM 19593</strain>
    </source>
</reference>
<dbReference type="Gene3D" id="3.40.50.10090">
    <property type="match status" value="2"/>
</dbReference>
<gene>
    <name evidence="2" type="ORF">thalar_03104</name>
</gene>
<evidence type="ECO:0000259" key="1">
    <source>
        <dbReference type="Pfam" id="PF02602"/>
    </source>
</evidence>
<organism evidence="2 3">
    <name type="scientific">Litoreibacter arenae DSM 19593</name>
    <dbReference type="NCBI Taxonomy" id="1123360"/>
    <lineage>
        <taxon>Bacteria</taxon>
        <taxon>Pseudomonadati</taxon>
        <taxon>Pseudomonadota</taxon>
        <taxon>Alphaproteobacteria</taxon>
        <taxon>Rhodobacterales</taxon>
        <taxon>Roseobacteraceae</taxon>
        <taxon>Litoreibacter</taxon>
    </lineage>
</organism>
<protein>
    <submittedName>
        <fullName evidence="2">Uroporphyrinogen III synthase HEM4</fullName>
    </submittedName>
</protein>
<dbReference type="GO" id="GO:0004852">
    <property type="term" value="F:uroporphyrinogen-III synthase activity"/>
    <property type="evidence" value="ECO:0007669"/>
    <property type="project" value="InterPro"/>
</dbReference>
<dbReference type="Pfam" id="PF02602">
    <property type="entry name" value="HEM4"/>
    <property type="match status" value="1"/>
</dbReference>
<sequence length="239" mass="25369">MSGLLCGALATGNTFDMTQTIPATVLLTRPKAAGTRFAADLAAPVILSPLMKRVFLDFEPLDEAPDAMVFTSENGVRGFVRGSEWRGRAFCVGDRTAQEARDAGFDAESAGGDLRDLHALLAKRAQGMRLIHARGRHVAGDVEMGAVPLTVYEQRAVPMSAEARAALAKDQTVIVPLFSPRSVALFAEQLTGKEVASLVLIVISEAAADVARGRGLSVDRVADAPDAAAMLRAIEDVRR</sequence>
<evidence type="ECO:0000313" key="2">
    <source>
        <dbReference type="EMBL" id="EPX77381.1"/>
    </source>
</evidence>
<keyword evidence="3" id="KW-1185">Reference proteome</keyword>
<dbReference type="STRING" id="1123360.thalar_03104"/>
<comment type="caution">
    <text evidence="2">The sequence shown here is derived from an EMBL/GenBank/DDBJ whole genome shotgun (WGS) entry which is preliminary data.</text>
</comment>
<name>S9Q7M3_9RHOB</name>
<dbReference type="InterPro" id="IPR003754">
    <property type="entry name" value="4pyrrol_synth_uPrphyn_synth"/>
</dbReference>
<dbReference type="EMBL" id="AONI01000015">
    <property type="protein sequence ID" value="EPX77381.1"/>
    <property type="molecule type" value="Genomic_DNA"/>
</dbReference>
<dbReference type="Proteomes" id="UP000015351">
    <property type="component" value="Unassembled WGS sequence"/>
</dbReference>
<accession>S9Q7M3</accession>
<feature type="domain" description="Tetrapyrrole biosynthesis uroporphyrinogen III synthase" evidence="1">
    <location>
        <begin position="44"/>
        <end position="231"/>
    </location>
</feature>
<dbReference type="eggNOG" id="COG1587">
    <property type="taxonomic scope" value="Bacteria"/>
</dbReference>
<dbReference type="HOGENOM" id="CLU_011276_10_0_5"/>
<evidence type="ECO:0000313" key="3">
    <source>
        <dbReference type="Proteomes" id="UP000015351"/>
    </source>
</evidence>
<dbReference type="InterPro" id="IPR036108">
    <property type="entry name" value="4pyrrol_syn_uPrphyn_synt_sf"/>
</dbReference>